<dbReference type="PANTHER" id="PTHR34800">
    <property type="entry name" value="TETRAPYRROLE-BINDING PROTEIN, CHLOROPLASTIC"/>
    <property type="match status" value="1"/>
</dbReference>
<dbReference type="InterPro" id="IPR008629">
    <property type="entry name" value="GUN4-like"/>
</dbReference>
<dbReference type="SUPFAM" id="SSF140869">
    <property type="entry name" value="GUN4-like"/>
    <property type="match status" value="1"/>
</dbReference>
<dbReference type="SUPFAM" id="SSF52200">
    <property type="entry name" value="Toll/Interleukin receptor TIR domain"/>
    <property type="match status" value="2"/>
</dbReference>
<dbReference type="InterPro" id="IPR037215">
    <property type="entry name" value="GUN4-like_sf"/>
</dbReference>
<dbReference type="Gene3D" id="1.25.40.620">
    <property type="match status" value="1"/>
</dbReference>
<organism evidence="2 3">
    <name type="scientific">Nonomuraea glycinis</name>
    <dbReference type="NCBI Taxonomy" id="2047744"/>
    <lineage>
        <taxon>Bacteria</taxon>
        <taxon>Bacillati</taxon>
        <taxon>Actinomycetota</taxon>
        <taxon>Actinomycetes</taxon>
        <taxon>Streptosporangiales</taxon>
        <taxon>Streptosporangiaceae</taxon>
        <taxon>Nonomuraea</taxon>
    </lineage>
</organism>
<dbReference type="PROSITE" id="PS50104">
    <property type="entry name" value="TIR"/>
    <property type="match status" value="1"/>
</dbReference>
<dbReference type="SMART" id="SM00255">
    <property type="entry name" value="TIR"/>
    <property type="match status" value="1"/>
</dbReference>
<name>A0A918E3R1_9ACTN</name>
<dbReference type="GO" id="GO:0007165">
    <property type="term" value="P:signal transduction"/>
    <property type="evidence" value="ECO:0007669"/>
    <property type="project" value="InterPro"/>
</dbReference>
<dbReference type="InterPro" id="IPR000157">
    <property type="entry name" value="TIR_dom"/>
</dbReference>
<sequence>MFDVFISHAHHDAEWAEGLAGELAVHGVKVFLDEWDILPGDVVVHKVDDAVRRSRGGIAIISPASLASPRAQDEYATLATASAAGGLRFIPVLIGEVALLPSAENRVWRDFRDVIGHGYTKKVAELAAVLLDREPEPSGRVPFENLRATLPSPPRPLTEPEPHRIVIRYVRADEDYGERLAEQLRAAGLPVWTAGDLRPGDEPFWVLRQQLGHAVAVIVLMSPQSQDSADITRDIVAARERGRTVFPILLHGERNYHLAATWYVDARDGRLLGPEELNILAALHRADAAGRPLSPARALPAPATRPLRAVRMPPSLSLDRLREYLAEGRWRYADLLTTDLLLREAGRSAEGYLCEADGRKLPAGLLAGIDAVWSEHTHGRQGFAAQSGLARVRTGTYTEFLELTRACGWCDERDEVAGGYRDFAGRAGGRSGFYPTLRNPQNERYLNWYDQWTETVLAVHRRSRAWEGKG</sequence>
<comment type="caution">
    <text evidence="2">The sequence shown here is derived from an EMBL/GenBank/DDBJ whole genome shotgun (WGS) entry which is preliminary data.</text>
</comment>
<dbReference type="Proteomes" id="UP000660745">
    <property type="component" value="Unassembled WGS sequence"/>
</dbReference>
<evidence type="ECO:0000259" key="1">
    <source>
        <dbReference type="PROSITE" id="PS50104"/>
    </source>
</evidence>
<accession>A0A918E3R1</accession>
<protein>
    <recommendedName>
        <fullName evidence="1">TIR domain-containing protein</fullName>
    </recommendedName>
</protein>
<dbReference type="Pfam" id="PF13676">
    <property type="entry name" value="TIR_2"/>
    <property type="match status" value="2"/>
</dbReference>
<evidence type="ECO:0000313" key="2">
    <source>
        <dbReference type="EMBL" id="GGP01917.1"/>
    </source>
</evidence>
<dbReference type="GO" id="GO:0046906">
    <property type="term" value="F:tetrapyrrole binding"/>
    <property type="evidence" value="ECO:0007669"/>
    <property type="project" value="TreeGrafter"/>
</dbReference>
<reference evidence="2" key="1">
    <citation type="journal article" date="2014" name="Int. J. Syst. Evol. Microbiol.">
        <title>Complete genome sequence of Corynebacterium casei LMG S-19264T (=DSM 44701T), isolated from a smear-ripened cheese.</title>
        <authorList>
            <consortium name="US DOE Joint Genome Institute (JGI-PGF)"/>
            <person name="Walter F."/>
            <person name="Albersmeier A."/>
            <person name="Kalinowski J."/>
            <person name="Ruckert C."/>
        </authorList>
    </citation>
    <scope>NUCLEOTIDE SEQUENCE</scope>
    <source>
        <strain evidence="2">CGMCC 4.7430</strain>
    </source>
</reference>
<evidence type="ECO:0000313" key="3">
    <source>
        <dbReference type="Proteomes" id="UP000660745"/>
    </source>
</evidence>
<proteinExistence type="predicted"/>
<dbReference type="InterPro" id="IPR035897">
    <property type="entry name" value="Toll_tir_struct_dom_sf"/>
</dbReference>
<gene>
    <name evidence="2" type="ORF">GCM10012278_07070</name>
</gene>
<reference evidence="2" key="2">
    <citation type="submission" date="2020-09" db="EMBL/GenBank/DDBJ databases">
        <authorList>
            <person name="Sun Q."/>
            <person name="Zhou Y."/>
        </authorList>
    </citation>
    <scope>NUCLEOTIDE SEQUENCE</scope>
    <source>
        <strain evidence="2">CGMCC 4.7430</strain>
    </source>
</reference>
<dbReference type="Pfam" id="PF05419">
    <property type="entry name" value="GUN4"/>
    <property type="match status" value="1"/>
</dbReference>
<feature type="domain" description="TIR" evidence="1">
    <location>
        <begin position="1"/>
        <end position="115"/>
    </location>
</feature>
<dbReference type="AlphaFoldDB" id="A0A918E3R1"/>
<dbReference type="EMBL" id="BMNK01000001">
    <property type="protein sequence ID" value="GGP01917.1"/>
    <property type="molecule type" value="Genomic_DNA"/>
</dbReference>
<keyword evidence="3" id="KW-1185">Reference proteome</keyword>
<dbReference type="Gene3D" id="3.40.50.10140">
    <property type="entry name" value="Toll/interleukin-1 receptor homology (TIR) domain"/>
    <property type="match status" value="2"/>
</dbReference>
<dbReference type="PANTHER" id="PTHR34800:SF1">
    <property type="entry name" value="TETRAPYRROLE-BINDING PROTEIN, CHLOROPLASTIC"/>
    <property type="match status" value="1"/>
</dbReference>